<feature type="transmembrane region" description="Helical" evidence="14">
    <location>
        <begin position="425"/>
        <end position="450"/>
    </location>
</feature>
<comment type="caution">
    <text evidence="17">The sequence shown here is derived from an EMBL/GenBank/DDBJ whole genome shotgun (WGS) entry which is preliminary data.</text>
</comment>
<keyword evidence="6" id="KW-1003">Cell membrane</keyword>
<dbReference type="InterPro" id="IPR020959">
    <property type="entry name" value="ArabinofuranosylTrfase_AftA_C"/>
</dbReference>
<keyword evidence="10 14" id="KW-0472">Membrane</keyword>
<comment type="pathway">
    <text evidence="2">Cell wall biogenesis; cell wall polysaccharide biosynthesis.</text>
</comment>
<dbReference type="EMBL" id="QXJK01000008">
    <property type="protein sequence ID" value="RIX34262.1"/>
    <property type="molecule type" value="Genomic_DNA"/>
</dbReference>
<evidence type="ECO:0000256" key="2">
    <source>
        <dbReference type="ARBA" id="ARBA00004776"/>
    </source>
</evidence>
<evidence type="ECO:0000259" key="16">
    <source>
        <dbReference type="Pfam" id="PF12250"/>
    </source>
</evidence>
<evidence type="ECO:0000256" key="5">
    <source>
        <dbReference type="ARBA" id="ARBA00020482"/>
    </source>
</evidence>
<dbReference type="InterPro" id="IPR020963">
    <property type="entry name" value="ArabinofuranosylTrfase_AftA_N"/>
</dbReference>
<feature type="region of interest" description="Disordered" evidence="13">
    <location>
        <begin position="639"/>
        <end position="680"/>
    </location>
</feature>
<feature type="transmembrane region" description="Helical" evidence="14">
    <location>
        <begin position="292"/>
        <end position="325"/>
    </location>
</feature>
<keyword evidence="9 14" id="KW-1133">Transmembrane helix</keyword>
<dbReference type="GO" id="GO:0044038">
    <property type="term" value="P:cell wall macromolecule biosynthetic process"/>
    <property type="evidence" value="ECO:0007669"/>
    <property type="project" value="InterPro"/>
</dbReference>
<dbReference type="Pfam" id="PF12249">
    <property type="entry name" value="AftA_C"/>
    <property type="match status" value="1"/>
</dbReference>
<evidence type="ECO:0000256" key="6">
    <source>
        <dbReference type="ARBA" id="ARBA00022475"/>
    </source>
</evidence>
<feature type="transmembrane region" description="Helical" evidence="14">
    <location>
        <begin position="507"/>
        <end position="527"/>
    </location>
</feature>
<feature type="transmembrane region" description="Helical" evidence="14">
    <location>
        <begin position="225"/>
        <end position="245"/>
    </location>
</feature>
<comment type="subcellular location">
    <subcellularLocation>
        <location evidence="1">Cell membrane</location>
        <topology evidence="1">Multi-pass membrane protein</topology>
    </subcellularLocation>
</comment>
<feature type="transmembrane region" description="Helical" evidence="14">
    <location>
        <begin position="392"/>
        <end position="413"/>
    </location>
</feature>
<evidence type="ECO:0000256" key="11">
    <source>
        <dbReference type="ARBA" id="ARBA00033184"/>
    </source>
</evidence>
<evidence type="ECO:0000313" key="17">
    <source>
        <dbReference type="EMBL" id="RIX34262.1"/>
    </source>
</evidence>
<dbReference type="Proteomes" id="UP000285278">
    <property type="component" value="Unassembled WGS sequence"/>
</dbReference>
<feature type="transmembrane region" description="Helical" evidence="14">
    <location>
        <begin position="462"/>
        <end position="486"/>
    </location>
</feature>
<evidence type="ECO:0000256" key="1">
    <source>
        <dbReference type="ARBA" id="ARBA00004651"/>
    </source>
</evidence>
<feature type="compositionally biased region" description="Basic residues" evidence="13">
    <location>
        <begin position="43"/>
        <end position="54"/>
    </location>
</feature>
<feature type="transmembrane region" description="Helical" evidence="14">
    <location>
        <begin position="78"/>
        <end position="102"/>
    </location>
</feature>
<feature type="transmembrane region" description="Helical" evidence="14">
    <location>
        <begin position="252"/>
        <end position="272"/>
    </location>
</feature>
<keyword evidence="18" id="KW-1185">Reference proteome</keyword>
<evidence type="ECO:0000313" key="18">
    <source>
        <dbReference type="Proteomes" id="UP000285278"/>
    </source>
</evidence>
<feature type="region of interest" description="Disordered" evidence="13">
    <location>
        <begin position="43"/>
        <end position="68"/>
    </location>
</feature>
<keyword evidence="7" id="KW-0808">Transferase</keyword>
<evidence type="ECO:0000256" key="3">
    <source>
        <dbReference type="ARBA" id="ARBA00009655"/>
    </source>
</evidence>
<organism evidence="17 18">
    <name type="scientific">Corynebacterium falsenii</name>
    <dbReference type="NCBI Taxonomy" id="108486"/>
    <lineage>
        <taxon>Bacteria</taxon>
        <taxon>Bacillati</taxon>
        <taxon>Actinomycetota</taxon>
        <taxon>Actinomycetes</taxon>
        <taxon>Mycobacteriales</taxon>
        <taxon>Corynebacteriaceae</taxon>
        <taxon>Corynebacterium</taxon>
    </lineage>
</organism>
<feature type="transmembrane region" description="Helical" evidence="14">
    <location>
        <begin position="114"/>
        <end position="132"/>
    </location>
</feature>
<dbReference type="EC" id="2.4.2.46" evidence="4"/>
<accession>A0A418Q651</accession>
<proteinExistence type="inferred from homology"/>
<comment type="similarity">
    <text evidence="3">Belongs to the glycosyltransferase 85 family.</text>
</comment>
<dbReference type="RefSeq" id="WP_081737265.1">
    <property type="nucleotide sequence ID" value="NZ_CBCRUA010000010.1"/>
</dbReference>
<feature type="domain" description="Arabinofuranosyltransferase AftA C-terminal" evidence="15">
    <location>
        <begin position="562"/>
        <end position="722"/>
    </location>
</feature>
<dbReference type="UniPathway" id="UPA00963"/>
<evidence type="ECO:0000256" key="10">
    <source>
        <dbReference type="ARBA" id="ARBA00023136"/>
    </source>
</evidence>
<dbReference type="GO" id="GO:0045227">
    <property type="term" value="P:capsule polysaccharide biosynthetic process"/>
    <property type="evidence" value="ECO:0007669"/>
    <property type="project" value="UniProtKB-UniPathway"/>
</dbReference>
<gene>
    <name evidence="17" type="ORF">D3M95_08010</name>
</gene>
<evidence type="ECO:0000256" key="12">
    <source>
        <dbReference type="ARBA" id="ARBA00034030"/>
    </source>
</evidence>
<feature type="domain" description="Arabinofuranosyltransferase AftA N-terminal" evidence="16">
    <location>
        <begin position="83"/>
        <end position="493"/>
    </location>
</feature>
<evidence type="ECO:0000256" key="7">
    <source>
        <dbReference type="ARBA" id="ARBA00022679"/>
    </source>
</evidence>
<dbReference type="GO" id="GO:0005886">
    <property type="term" value="C:plasma membrane"/>
    <property type="evidence" value="ECO:0007669"/>
    <property type="project" value="UniProtKB-SubCell"/>
</dbReference>
<sequence>MIFCRVWASDLAYIPSLPCTIGDDVRRVSRRCTITKCEVKHRMNSRHPARRHGRHEATATSPLRTAASRPESSSLPFFAFDAAMAALVAAVCTVGCVLAVHGLHFQAPSTLPRMVASTAIVVVCALVAWLALSRRLPRWIRYVTGLVGPSVSSALLLSLLLYGTPNYLNGFVGDQSQRLAYTTKFTSTTDLVDPFYEGIAPFYPAAWFWVGGQIGHLLGVEGWVLYKPFAIFTMALSSGLSFILWRRIVPNNLAIGIAMVTAIIGVHMGSYEPYSWIFIALLPAVAWAAQRAYYPSILLGLTVFVGLSCVTYTLAAMWAVIIVVLNAWVGRRSTASFAGAFSVGAVGATAIGLLFWGPYLLSIVRGVPHESSVATHYAPEIAASWPTPMLEWSGRGILCLVGFLWLVARLSGIPRSNSWKAVPHSVVFALTSCVAVGYAWFALSGVVALMGTTLLQFRIEPLIVLSCSIAGVCAISDGWHFALNVVRKSAIQREKIATRTLAFHGNALRVSMIAVLSVIALSMAQHYSSENLELAESARTKGGPSRELLDAVSTVTGGVADNEVTVLAEGTLTAQLLGRRSYWAFQAPAPAYAAPLARYGARNDAIASWSSATTPSELRAALASDGFPDPTVFVFETVSPEKKENANPESSTDPSPVGVEDRNRQDRGGQSANEGSEQWVYTRRDNTMPSSTLTASTPIVFSPSAFDDPSFPHVRVGSLMVVGVPPNN</sequence>
<reference evidence="17 18" key="1">
    <citation type="submission" date="2018-09" db="EMBL/GenBank/DDBJ databases">
        <title>Optimization and identification of Corynebacterium falsenii FN1-14 from fish paste.</title>
        <authorList>
            <person name="Daroonpunt R."/>
            <person name="Tanasupawat S."/>
        </authorList>
    </citation>
    <scope>NUCLEOTIDE SEQUENCE [LARGE SCALE GENOMIC DNA]</scope>
    <source>
        <strain evidence="17 18">FN1-14</strain>
    </source>
</reference>
<dbReference type="STRING" id="1451189.CFAL_02180"/>
<evidence type="ECO:0000256" key="13">
    <source>
        <dbReference type="SAM" id="MobiDB-lite"/>
    </source>
</evidence>
<feature type="transmembrane region" description="Helical" evidence="14">
    <location>
        <begin position="337"/>
        <end position="356"/>
    </location>
</feature>
<name>A0A418Q651_9CORY</name>
<feature type="transmembrane region" description="Helical" evidence="14">
    <location>
        <begin position="139"/>
        <end position="162"/>
    </location>
</feature>
<keyword evidence="8 14" id="KW-0812">Transmembrane</keyword>
<protein>
    <recommendedName>
        <fullName evidence="5">Galactan 5-O-arabinofuranosyltransferase</fullName>
        <ecNumber evidence="4">2.4.2.46</ecNumber>
    </recommendedName>
    <alternativeName>
        <fullName evidence="11">Arabinofuranosyltransferase AftA</fullName>
    </alternativeName>
</protein>
<evidence type="ECO:0000259" key="15">
    <source>
        <dbReference type="Pfam" id="PF12249"/>
    </source>
</evidence>
<evidence type="ECO:0000256" key="14">
    <source>
        <dbReference type="SAM" id="Phobius"/>
    </source>
</evidence>
<dbReference type="AlphaFoldDB" id="A0A418Q651"/>
<evidence type="ECO:0000256" key="4">
    <source>
        <dbReference type="ARBA" id="ARBA00012037"/>
    </source>
</evidence>
<evidence type="ECO:0000256" key="8">
    <source>
        <dbReference type="ARBA" id="ARBA00022692"/>
    </source>
</evidence>
<dbReference type="GO" id="GO:0016757">
    <property type="term" value="F:glycosyltransferase activity"/>
    <property type="evidence" value="ECO:0007669"/>
    <property type="project" value="InterPro"/>
</dbReference>
<evidence type="ECO:0000256" key="9">
    <source>
        <dbReference type="ARBA" id="ARBA00022989"/>
    </source>
</evidence>
<comment type="catalytic activity">
    <reaction evidence="12">
        <text>Adds an alpha-D-arabinofuranosyl group from trans,octacis-decaprenylphospho-beta-D-arabinofuranose at the 5-O-position of the eighth, tenth and twelfth galactofuranose unit of the galactofuranan chain of [beta-D-galactofuranosyl-(1-&gt;5)-beta-D-galactofuranosyl-(1-&gt;6)]14-beta-D-galactofuranosyl-(1-&gt;5)-beta-D-galactofuranosyl-(1-&gt;4)-alpha-L-rhamnopyranosyl-(1-&gt;3)-N-acetyl-alpha-D-glucosaminyl-diphospho-trans,octacis-decaprenol.</text>
        <dbReference type="EC" id="2.4.2.46"/>
    </reaction>
</comment>
<dbReference type="Pfam" id="PF12250">
    <property type="entry name" value="AftA_N"/>
    <property type="match status" value="1"/>
</dbReference>